<dbReference type="Proteomes" id="UP000735302">
    <property type="component" value="Unassembled WGS sequence"/>
</dbReference>
<feature type="region of interest" description="Disordered" evidence="1">
    <location>
        <begin position="32"/>
        <end position="54"/>
    </location>
</feature>
<evidence type="ECO:0000313" key="2">
    <source>
        <dbReference type="EMBL" id="GFN82449.1"/>
    </source>
</evidence>
<keyword evidence="2" id="KW-0548">Nucleotidyltransferase</keyword>
<dbReference type="AlphaFoldDB" id="A0AAV3YIW9"/>
<comment type="caution">
    <text evidence="2">The sequence shown here is derived from an EMBL/GenBank/DDBJ whole genome shotgun (WGS) entry which is preliminary data.</text>
</comment>
<sequence length="84" mass="9994">MHSRKAKLKLSLKSIVEEYKCGKARLMTMLEDSEDPAVRSIQPQRRTGGKWNIDKTVDQTKEGLKMKDNWAHSNWKERTWIRRH</sequence>
<dbReference type="EMBL" id="BLXT01000981">
    <property type="protein sequence ID" value="GFN82449.1"/>
    <property type="molecule type" value="Genomic_DNA"/>
</dbReference>
<keyword evidence="2" id="KW-0808">Transferase</keyword>
<keyword evidence="3" id="KW-1185">Reference proteome</keyword>
<keyword evidence="2" id="KW-0695">RNA-directed DNA polymerase</keyword>
<evidence type="ECO:0000313" key="3">
    <source>
        <dbReference type="Proteomes" id="UP000735302"/>
    </source>
</evidence>
<reference evidence="2 3" key="1">
    <citation type="journal article" date="2021" name="Elife">
        <title>Chloroplast acquisition without the gene transfer in kleptoplastic sea slugs, Plakobranchus ocellatus.</title>
        <authorList>
            <person name="Maeda T."/>
            <person name="Takahashi S."/>
            <person name="Yoshida T."/>
            <person name="Shimamura S."/>
            <person name="Takaki Y."/>
            <person name="Nagai Y."/>
            <person name="Toyoda A."/>
            <person name="Suzuki Y."/>
            <person name="Arimoto A."/>
            <person name="Ishii H."/>
            <person name="Satoh N."/>
            <person name="Nishiyama T."/>
            <person name="Hasebe M."/>
            <person name="Maruyama T."/>
            <person name="Minagawa J."/>
            <person name="Obokata J."/>
            <person name="Shigenobu S."/>
        </authorList>
    </citation>
    <scope>NUCLEOTIDE SEQUENCE [LARGE SCALE GENOMIC DNA]</scope>
</reference>
<accession>A0AAV3YIW9</accession>
<gene>
    <name evidence="2" type="ORF">PoB_000895500</name>
</gene>
<dbReference type="GO" id="GO:0003964">
    <property type="term" value="F:RNA-directed DNA polymerase activity"/>
    <property type="evidence" value="ECO:0007669"/>
    <property type="project" value="UniProtKB-KW"/>
</dbReference>
<organism evidence="2 3">
    <name type="scientific">Plakobranchus ocellatus</name>
    <dbReference type="NCBI Taxonomy" id="259542"/>
    <lineage>
        <taxon>Eukaryota</taxon>
        <taxon>Metazoa</taxon>
        <taxon>Spiralia</taxon>
        <taxon>Lophotrochozoa</taxon>
        <taxon>Mollusca</taxon>
        <taxon>Gastropoda</taxon>
        <taxon>Heterobranchia</taxon>
        <taxon>Euthyneura</taxon>
        <taxon>Panpulmonata</taxon>
        <taxon>Sacoglossa</taxon>
        <taxon>Placobranchoidea</taxon>
        <taxon>Plakobranchidae</taxon>
        <taxon>Plakobranchus</taxon>
    </lineage>
</organism>
<protein>
    <submittedName>
        <fullName evidence="2">Reverse transcriptase</fullName>
    </submittedName>
</protein>
<evidence type="ECO:0000256" key="1">
    <source>
        <dbReference type="SAM" id="MobiDB-lite"/>
    </source>
</evidence>
<proteinExistence type="predicted"/>
<name>A0AAV3YIW9_9GAST</name>